<dbReference type="PROSITE" id="PS50172">
    <property type="entry name" value="BRCT"/>
    <property type="match status" value="1"/>
</dbReference>
<keyword evidence="4" id="KW-1185">Reference proteome</keyword>
<dbReference type="InterPro" id="IPR001357">
    <property type="entry name" value="BRCT_dom"/>
</dbReference>
<feature type="region of interest" description="Disordered" evidence="1">
    <location>
        <begin position="1"/>
        <end position="78"/>
    </location>
</feature>
<evidence type="ECO:0000313" key="3">
    <source>
        <dbReference type="EMBL" id="KAK5987084.1"/>
    </source>
</evidence>
<dbReference type="EMBL" id="JAVFKD010000016">
    <property type="protein sequence ID" value="KAK5987084.1"/>
    <property type="molecule type" value="Genomic_DNA"/>
</dbReference>
<feature type="compositionally biased region" description="Polar residues" evidence="1">
    <location>
        <begin position="25"/>
        <end position="54"/>
    </location>
</feature>
<evidence type="ECO:0000259" key="2">
    <source>
        <dbReference type="PROSITE" id="PS50172"/>
    </source>
</evidence>
<dbReference type="SUPFAM" id="SSF52113">
    <property type="entry name" value="BRCT domain"/>
    <property type="match status" value="1"/>
</dbReference>
<dbReference type="SMART" id="SM00292">
    <property type="entry name" value="BRCT"/>
    <property type="match status" value="1"/>
</dbReference>
<name>A0ABR0S4J4_9HYPO</name>
<dbReference type="Pfam" id="PF00533">
    <property type="entry name" value="BRCT"/>
    <property type="match status" value="1"/>
</dbReference>
<evidence type="ECO:0000256" key="1">
    <source>
        <dbReference type="SAM" id="MobiDB-lite"/>
    </source>
</evidence>
<reference evidence="3 4" key="1">
    <citation type="submission" date="2024-01" db="EMBL/GenBank/DDBJ databases">
        <title>Complete genome of Cladobotryum mycophilum ATHUM6906.</title>
        <authorList>
            <person name="Christinaki A.C."/>
            <person name="Myridakis A.I."/>
            <person name="Kouvelis V.N."/>
        </authorList>
    </citation>
    <scope>NUCLEOTIDE SEQUENCE [LARGE SCALE GENOMIC DNA]</scope>
    <source>
        <strain evidence="3 4">ATHUM6906</strain>
    </source>
</reference>
<dbReference type="InterPro" id="IPR036420">
    <property type="entry name" value="BRCT_dom_sf"/>
</dbReference>
<comment type="caution">
    <text evidence="3">The sequence shown here is derived from an EMBL/GenBank/DDBJ whole genome shotgun (WGS) entry which is preliminary data.</text>
</comment>
<dbReference type="Gene3D" id="3.40.50.10190">
    <property type="entry name" value="BRCT domain"/>
    <property type="match status" value="1"/>
</dbReference>
<sequence length="289" mass="30809">MPPPKQPLPKQPAAPRYGAAWDPWNSASTGHQVPESNPGTGWRNSRSKKLNSQFGAGDGSGGDRLSDTWGAGSEDYDEQRKALVPRNIKDRKGRSVMDMLKKPGLMRRTLEQGSDPKKSMAGALLLAKGLTGDEALMEKRRLEDEEKEAQIRSRGIFDGVVIYVNGSTFPLVSDHKLKQILSENGGIVSLNLGRRRVTHVILGRPNGAGPGAGGGLAAGKMEKEIKKIGGAGVRFIGVEWVLESLKAGKRLPEARFSNVKTALKGQGSVYGLYSKQAPTTGPSTSAGGA</sequence>
<protein>
    <recommendedName>
        <fullName evidence="2">BRCT domain-containing protein</fullName>
    </recommendedName>
</protein>
<organism evidence="3 4">
    <name type="scientific">Cladobotryum mycophilum</name>
    <dbReference type="NCBI Taxonomy" id="491253"/>
    <lineage>
        <taxon>Eukaryota</taxon>
        <taxon>Fungi</taxon>
        <taxon>Dikarya</taxon>
        <taxon>Ascomycota</taxon>
        <taxon>Pezizomycotina</taxon>
        <taxon>Sordariomycetes</taxon>
        <taxon>Hypocreomycetidae</taxon>
        <taxon>Hypocreales</taxon>
        <taxon>Hypocreaceae</taxon>
        <taxon>Cladobotryum</taxon>
    </lineage>
</organism>
<proteinExistence type="predicted"/>
<feature type="compositionally biased region" description="Pro residues" evidence="1">
    <location>
        <begin position="1"/>
        <end position="12"/>
    </location>
</feature>
<gene>
    <name evidence="3" type="ORF">PT974_11202</name>
</gene>
<accession>A0ABR0S4J4</accession>
<feature type="domain" description="BRCT" evidence="2">
    <location>
        <begin position="152"/>
        <end position="258"/>
    </location>
</feature>
<dbReference type="Proteomes" id="UP001338125">
    <property type="component" value="Unassembled WGS sequence"/>
</dbReference>
<evidence type="ECO:0000313" key="4">
    <source>
        <dbReference type="Proteomes" id="UP001338125"/>
    </source>
</evidence>